<comment type="caution">
    <text evidence="1">The sequence shown here is derived from an EMBL/GenBank/DDBJ whole genome shotgun (WGS) entry which is preliminary data.</text>
</comment>
<dbReference type="Proteomes" id="UP000018747">
    <property type="component" value="Unassembled WGS sequence"/>
</dbReference>
<keyword evidence="2" id="KW-1185">Reference proteome</keyword>
<name>V6I3Z8_9LEPT</name>
<proteinExistence type="predicted"/>
<accession>V6I3Z8</accession>
<gene>
    <name evidence="1" type="ORF">LEP1GSC062_0467</name>
</gene>
<evidence type="ECO:0000313" key="1">
    <source>
        <dbReference type="EMBL" id="EQA64417.1"/>
    </source>
</evidence>
<sequence>MILAQFNLFDKCCPKTVQCGTPAIFFSDFGTSSVRVKGNSNVYGFRLAYWINCSKAENLED</sequence>
<organism evidence="1 2">
    <name type="scientific">Leptospira alexanderi serovar Manhao 3 str. L 60</name>
    <dbReference type="NCBI Taxonomy" id="1049759"/>
    <lineage>
        <taxon>Bacteria</taxon>
        <taxon>Pseudomonadati</taxon>
        <taxon>Spirochaetota</taxon>
        <taxon>Spirochaetia</taxon>
        <taxon>Leptospirales</taxon>
        <taxon>Leptospiraceae</taxon>
        <taxon>Leptospira</taxon>
    </lineage>
</organism>
<dbReference type="AlphaFoldDB" id="V6I3Z8"/>
<protein>
    <submittedName>
        <fullName evidence="1">Uncharacterized protein</fullName>
    </submittedName>
</protein>
<dbReference type="EMBL" id="AHMT02000005">
    <property type="protein sequence ID" value="EQA64417.1"/>
    <property type="molecule type" value="Genomic_DNA"/>
</dbReference>
<reference evidence="1" key="1">
    <citation type="submission" date="2013-05" db="EMBL/GenBank/DDBJ databases">
        <authorList>
            <person name="Harkins D.M."/>
            <person name="Durkin A.S."/>
            <person name="Brinkac L.M."/>
            <person name="Haft D.H."/>
            <person name="Selengut J.D."/>
            <person name="Sanka R."/>
            <person name="DePew J."/>
            <person name="Purushe J."/>
            <person name="Hartskeerl R.A."/>
            <person name="Ahmed A."/>
            <person name="van der Linden H."/>
            <person name="Goris M.G.A."/>
            <person name="Vinetz J.M."/>
            <person name="Sutton G.G."/>
            <person name="Nierman W.C."/>
            <person name="Fouts D.E."/>
        </authorList>
    </citation>
    <scope>NUCLEOTIDE SEQUENCE [LARGE SCALE GENOMIC DNA]</scope>
    <source>
        <strain evidence="1">L 60</strain>
    </source>
</reference>
<evidence type="ECO:0000313" key="2">
    <source>
        <dbReference type="Proteomes" id="UP000018747"/>
    </source>
</evidence>